<reference evidence="4" key="1">
    <citation type="submission" date="2016-10" db="EMBL/GenBank/DDBJ databases">
        <authorList>
            <person name="Varghese N."/>
            <person name="Submissions S."/>
        </authorList>
    </citation>
    <scope>NUCLEOTIDE SEQUENCE [LARGE SCALE GENOMIC DNA]</scope>
    <source>
        <strain evidence="4">DSM 19326</strain>
    </source>
</reference>
<sequence length="134" mass="15534">MKTINVRIGWELLLFILIVLTFSSYQQIITLEWNALIFPAIILALILGLCFSIKYTFDQEFLYIKNSIFGTTKINIKEIHKIEKTWNLLSAPAPSIIGRVEIYYKDGSIVISPRDFDELKNELLRINPNITVKE</sequence>
<evidence type="ECO:0000256" key="1">
    <source>
        <dbReference type="SAM" id="Phobius"/>
    </source>
</evidence>
<feature type="domain" description="Uncharacterized protein YyaB-like PH" evidence="2">
    <location>
        <begin position="53"/>
        <end position="127"/>
    </location>
</feature>
<keyword evidence="1" id="KW-0472">Membrane</keyword>
<dbReference type="GO" id="GO:0030153">
    <property type="term" value="P:bacteriocin immunity"/>
    <property type="evidence" value="ECO:0007669"/>
    <property type="project" value="InterPro"/>
</dbReference>
<keyword evidence="4" id="KW-1185">Reference proteome</keyword>
<keyword evidence="1" id="KW-0812">Transmembrane</keyword>
<dbReference type="AlphaFoldDB" id="A0A1H6IYT1"/>
<dbReference type="EMBL" id="FNWX01000009">
    <property type="protein sequence ID" value="SEH51644.1"/>
    <property type="molecule type" value="Genomic_DNA"/>
</dbReference>
<dbReference type="InterPro" id="IPR009589">
    <property type="entry name" value="PH_YyaB-like"/>
</dbReference>
<proteinExistence type="predicted"/>
<name>A0A1H6IYT1_9FLAO</name>
<dbReference type="Pfam" id="PF06713">
    <property type="entry name" value="bPH_4"/>
    <property type="match status" value="1"/>
</dbReference>
<dbReference type="RefSeq" id="WP_089768910.1">
    <property type="nucleotide sequence ID" value="NZ_FNWX01000009.1"/>
</dbReference>
<gene>
    <name evidence="3" type="ORF">SAMN05421793_1094</name>
</gene>
<evidence type="ECO:0000313" key="3">
    <source>
        <dbReference type="EMBL" id="SEH51644.1"/>
    </source>
</evidence>
<evidence type="ECO:0000313" key="4">
    <source>
        <dbReference type="Proteomes" id="UP000198555"/>
    </source>
</evidence>
<evidence type="ECO:0000259" key="2">
    <source>
        <dbReference type="Pfam" id="PF06713"/>
    </source>
</evidence>
<dbReference type="Proteomes" id="UP000198555">
    <property type="component" value="Unassembled WGS sequence"/>
</dbReference>
<keyword evidence="1" id="KW-1133">Transmembrane helix</keyword>
<accession>A0A1H6IYT1</accession>
<feature type="transmembrane region" description="Helical" evidence="1">
    <location>
        <begin position="36"/>
        <end position="57"/>
    </location>
</feature>
<protein>
    <submittedName>
        <fullName evidence="3">PH domain-containing protein</fullName>
    </submittedName>
</protein>
<organism evidence="3 4">
    <name type="scientific">Epilithonimonas hominis</name>
    <dbReference type="NCBI Taxonomy" id="420404"/>
    <lineage>
        <taxon>Bacteria</taxon>
        <taxon>Pseudomonadati</taxon>
        <taxon>Bacteroidota</taxon>
        <taxon>Flavobacteriia</taxon>
        <taxon>Flavobacteriales</taxon>
        <taxon>Weeksellaceae</taxon>
        <taxon>Chryseobacterium group</taxon>
        <taxon>Epilithonimonas</taxon>
    </lineage>
</organism>